<dbReference type="Gene3D" id="3.40.50.2000">
    <property type="entry name" value="Glycogen Phosphorylase B"/>
    <property type="match status" value="2"/>
</dbReference>
<dbReference type="PANTHER" id="PTHR45825">
    <property type="entry name" value="GRANULE-BOUND STARCH SYNTHASE 1, CHLOROPLASTIC/AMYLOPLASTIC"/>
    <property type="match status" value="1"/>
</dbReference>
<dbReference type="Pfam" id="PF00534">
    <property type="entry name" value="Glycos_transf_1"/>
    <property type="match status" value="1"/>
</dbReference>
<evidence type="ECO:0000256" key="11">
    <source>
        <dbReference type="HAMAP-Rule" id="MF_00484"/>
    </source>
</evidence>
<comment type="pathway">
    <text evidence="3 11">Glycan biosynthesis; glycogen biosynthesis.</text>
</comment>
<dbReference type="GO" id="GO:0004373">
    <property type="term" value="F:alpha-1,4-glucan glucosyltransferase (UDP-glucose donor) activity"/>
    <property type="evidence" value="ECO:0007669"/>
    <property type="project" value="InterPro"/>
</dbReference>
<feature type="domain" description="Glycosyl transferase family 1" evidence="12">
    <location>
        <begin position="336"/>
        <end position="476"/>
    </location>
</feature>
<dbReference type="Proteomes" id="UP001430647">
    <property type="component" value="Unassembled WGS sequence"/>
</dbReference>
<evidence type="ECO:0000256" key="2">
    <source>
        <dbReference type="ARBA" id="ARBA00002764"/>
    </source>
</evidence>
<evidence type="ECO:0000259" key="12">
    <source>
        <dbReference type="Pfam" id="PF00534"/>
    </source>
</evidence>
<dbReference type="GO" id="GO:0009011">
    <property type="term" value="F:alpha-1,4-glucan glucosyltransferase (ADP-glucose donor) activity"/>
    <property type="evidence" value="ECO:0007669"/>
    <property type="project" value="UniProtKB-UniRule"/>
</dbReference>
<dbReference type="CDD" id="cd03791">
    <property type="entry name" value="GT5_Glycogen_synthase_DULL1-like"/>
    <property type="match status" value="1"/>
</dbReference>
<dbReference type="SUPFAM" id="SSF53756">
    <property type="entry name" value="UDP-Glycosyltransferase/glycogen phosphorylase"/>
    <property type="match status" value="1"/>
</dbReference>
<dbReference type="EMBL" id="CP131914">
    <property type="protein sequence ID" value="XCI80476.1"/>
    <property type="molecule type" value="Genomic_DNA"/>
</dbReference>
<comment type="similarity">
    <text evidence="4 11">Belongs to the glycosyltransferase 1 family. Bacterial/plant glycogen synthase subfamily.</text>
</comment>
<reference evidence="15" key="3">
    <citation type="submission" date="2023-08" db="EMBL/GenBank/DDBJ databases">
        <title>Complete genome sequence of Xanthomonas indica.</title>
        <authorList>
            <person name="Patil P.B."/>
            <person name="Rana R."/>
        </authorList>
    </citation>
    <scope>NUCLEOTIDE SEQUENCE</scope>
    <source>
        <strain evidence="15">PPL560</strain>
    </source>
</reference>
<protein>
    <recommendedName>
        <fullName evidence="6 11">Glycogen synthase</fullName>
        <ecNumber evidence="5 11">2.4.1.21</ecNumber>
    </recommendedName>
    <alternativeName>
        <fullName evidence="10 11">Starch [bacterial glycogen] synthase</fullName>
    </alternativeName>
</protein>
<dbReference type="InterPro" id="IPR013534">
    <property type="entry name" value="Starch_synth_cat_dom"/>
</dbReference>
<dbReference type="Pfam" id="PF08323">
    <property type="entry name" value="Glyco_transf_5"/>
    <property type="match status" value="1"/>
</dbReference>
<dbReference type="AlphaFoldDB" id="A0AAU8I4N5"/>
<evidence type="ECO:0000256" key="7">
    <source>
        <dbReference type="ARBA" id="ARBA00022676"/>
    </source>
</evidence>
<dbReference type="HAMAP" id="MF_00484">
    <property type="entry name" value="Glycogen_synth"/>
    <property type="match status" value="1"/>
</dbReference>
<gene>
    <name evidence="11 15" type="primary">glgA</name>
    <name evidence="14" type="ORF">L3V74_11220</name>
    <name evidence="15" type="ORF">Q7W82_19850</name>
</gene>
<dbReference type="NCBIfam" id="TIGR02095">
    <property type="entry name" value="glgA"/>
    <property type="match status" value="1"/>
</dbReference>
<evidence type="ECO:0000256" key="4">
    <source>
        <dbReference type="ARBA" id="ARBA00010281"/>
    </source>
</evidence>
<feature type="binding site" evidence="11">
    <location>
        <position position="64"/>
    </location>
    <ligand>
        <name>ADP-alpha-D-glucose</name>
        <dbReference type="ChEBI" id="CHEBI:57498"/>
    </ligand>
</feature>
<evidence type="ECO:0000256" key="3">
    <source>
        <dbReference type="ARBA" id="ARBA00004964"/>
    </source>
</evidence>
<proteinExistence type="inferred from homology"/>
<evidence type="ECO:0000256" key="10">
    <source>
        <dbReference type="ARBA" id="ARBA00031722"/>
    </source>
</evidence>
<reference evidence="14" key="2">
    <citation type="submission" date="2022-01" db="EMBL/GenBank/DDBJ databases">
        <authorList>
            <person name="Rana R."/>
            <person name="Patil P.B."/>
        </authorList>
    </citation>
    <scope>NUCLEOTIDE SEQUENCE</scope>
    <source>
        <strain evidence="14">PPL560</strain>
    </source>
</reference>
<comment type="catalytic activity">
    <reaction evidence="1 11">
        <text>[(1-&gt;4)-alpha-D-glucosyl](n) + ADP-alpha-D-glucose = [(1-&gt;4)-alpha-D-glucosyl](n+1) + ADP + H(+)</text>
        <dbReference type="Rhea" id="RHEA:18189"/>
        <dbReference type="Rhea" id="RHEA-COMP:9584"/>
        <dbReference type="Rhea" id="RHEA-COMP:9587"/>
        <dbReference type="ChEBI" id="CHEBI:15378"/>
        <dbReference type="ChEBI" id="CHEBI:15444"/>
        <dbReference type="ChEBI" id="CHEBI:57498"/>
        <dbReference type="ChEBI" id="CHEBI:456216"/>
        <dbReference type="EC" id="2.4.1.21"/>
    </reaction>
</comment>
<dbReference type="KEGG" id="xin:Q7W82_19850"/>
<dbReference type="NCBIfam" id="NF001901">
    <property type="entry name" value="PRK00654.1-5"/>
    <property type="match status" value="1"/>
</dbReference>
<evidence type="ECO:0000256" key="5">
    <source>
        <dbReference type="ARBA" id="ARBA00012588"/>
    </source>
</evidence>
<dbReference type="InterPro" id="IPR011835">
    <property type="entry name" value="GS/SS"/>
</dbReference>
<dbReference type="GO" id="GO:0005978">
    <property type="term" value="P:glycogen biosynthetic process"/>
    <property type="evidence" value="ECO:0007669"/>
    <property type="project" value="UniProtKB-UniRule"/>
</dbReference>
<evidence type="ECO:0000313" key="16">
    <source>
        <dbReference type="Proteomes" id="UP001430647"/>
    </source>
</evidence>
<keyword evidence="8 11" id="KW-0808">Transferase</keyword>
<dbReference type="EC" id="2.4.1.21" evidence="5 11"/>
<dbReference type="NCBIfam" id="NF001899">
    <property type="entry name" value="PRK00654.1-2"/>
    <property type="match status" value="1"/>
</dbReference>
<keyword evidence="9 11" id="KW-0320">Glycogen biosynthesis</keyword>
<dbReference type="PANTHER" id="PTHR45825:SF8">
    <property type="entry name" value="GLYCOGEN SYNTHASE"/>
    <property type="match status" value="1"/>
</dbReference>
<organism evidence="15">
    <name type="scientific">Xanthomonas indica</name>
    <dbReference type="NCBI Taxonomy" id="2912242"/>
    <lineage>
        <taxon>Bacteria</taxon>
        <taxon>Pseudomonadati</taxon>
        <taxon>Pseudomonadota</taxon>
        <taxon>Gammaproteobacteria</taxon>
        <taxon>Lysobacterales</taxon>
        <taxon>Lysobacteraceae</taxon>
        <taxon>Xanthomonas</taxon>
    </lineage>
</organism>
<sequence>MSPPTPADLTDRQRDTHPVLHAPRRRYRDARGRFVRNAEVTVKLNPAPRRTSLFVTSEMADFIKAGGLGDVAAALPRALRGSCDIRVLIPGYPAVLRKTGPLEIVGHIAAHAGLPDCALGRAERPDGLCVYVLLCPQLFERQGSPYVSSEGRDWEDNALRFATLSHAAAQIAGGQAGLDWTPELLHLNDWPCALAAAYVRWSGGRTPCLLTIHNLAYQGLFPYAMAGALGIPAEGLQDLEFYGQMSFLRAGIVHADHVNTVSVSYAAQITGPAQGCGLDALLARRAASGRLSGIVNGIDASWDPRTDAHLPAHFGIGQIQGKRENAAQVRQAFGLLDSDGPLFAVVSRLVHQKGLDLICEVAPQIVAAGGQIVIIGGGEPQIEQAVAALARRYPGHVGAHIGFEERLARRMFAGSDFLLMPSRFEPCGLSQMYAQRFGSLPIAHATGGLIDTVDDGVTGFLFEEASADGLRRCLQRVFRTFRLPGLLQAMRRAAMLRPSGWELAGRKYMALYERTAGPLATSGHAPAMAGATLPAAAGATAAA</sequence>
<name>A0AAU8I4N5_9XANT</name>
<accession>A0AAU8I4N5</accession>
<dbReference type="EMBL" id="JAKJPQ010000008">
    <property type="protein sequence ID" value="MCI2262113.1"/>
    <property type="molecule type" value="Genomic_DNA"/>
</dbReference>
<reference evidence="14 16" key="1">
    <citation type="journal article" date="2022" name="Curr. Microbiol.">
        <title>Xanthomonas indica sp. nov., a Novel Member of Non-Pathogenic Xanthomonas Community from Healthy Rice Seeds.</title>
        <authorList>
            <person name="Rana R."/>
            <person name="Madhavan V.N."/>
            <person name="Saroha T."/>
            <person name="Bansal K."/>
            <person name="Kaur A."/>
            <person name="Sonti R.V."/>
            <person name="Patel H.K."/>
            <person name="Patil P.B."/>
        </authorList>
    </citation>
    <scope>NUCLEOTIDE SEQUENCE [LARGE SCALE GENOMIC DNA]</scope>
    <source>
        <strain evidence="14 16">PPL560</strain>
    </source>
</reference>
<evidence type="ECO:0000256" key="9">
    <source>
        <dbReference type="ARBA" id="ARBA00023056"/>
    </source>
</evidence>
<comment type="function">
    <text evidence="2 11">Synthesizes alpha-1,4-glucan chains using ADP-glucose.</text>
</comment>
<evidence type="ECO:0000259" key="13">
    <source>
        <dbReference type="Pfam" id="PF08323"/>
    </source>
</evidence>
<evidence type="ECO:0000313" key="14">
    <source>
        <dbReference type="EMBL" id="MCI2262113.1"/>
    </source>
</evidence>
<dbReference type="InterPro" id="IPR001296">
    <property type="entry name" value="Glyco_trans_1"/>
</dbReference>
<keyword evidence="16" id="KW-1185">Reference proteome</keyword>
<evidence type="ECO:0000313" key="15">
    <source>
        <dbReference type="EMBL" id="XCI80476.1"/>
    </source>
</evidence>
<evidence type="ECO:0000256" key="1">
    <source>
        <dbReference type="ARBA" id="ARBA00001478"/>
    </source>
</evidence>
<evidence type="ECO:0000256" key="8">
    <source>
        <dbReference type="ARBA" id="ARBA00022679"/>
    </source>
</evidence>
<evidence type="ECO:0000256" key="6">
    <source>
        <dbReference type="ARBA" id="ARBA00019935"/>
    </source>
</evidence>
<keyword evidence="7 11" id="KW-0328">Glycosyltransferase</keyword>
<feature type="domain" description="Starch synthase catalytic" evidence="13">
    <location>
        <begin position="53"/>
        <end position="283"/>
    </location>
</feature>
<dbReference type="RefSeq" id="WP_242160089.1">
    <property type="nucleotide sequence ID" value="NZ_CP131914.1"/>
</dbReference>